<organism evidence="9 10">
    <name type="scientific">Plantactinospora solaniradicis</name>
    <dbReference type="NCBI Taxonomy" id="1723736"/>
    <lineage>
        <taxon>Bacteria</taxon>
        <taxon>Bacillati</taxon>
        <taxon>Actinomycetota</taxon>
        <taxon>Actinomycetes</taxon>
        <taxon>Micromonosporales</taxon>
        <taxon>Micromonosporaceae</taxon>
        <taxon>Plantactinospora</taxon>
    </lineage>
</organism>
<evidence type="ECO:0000313" key="9">
    <source>
        <dbReference type="EMBL" id="MFC6022686.1"/>
    </source>
</evidence>
<dbReference type="RefSeq" id="WP_377432437.1">
    <property type="nucleotide sequence ID" value="NZ_JBHSPR010000064.1"/>
</dbReference>
<keyword evidence="4 7" id="KW-0812">Transmembrane</keyword>
<dbReference type="PANTHER" id="PTHR30193:SF37">
    <property type="entry name" value="INNER MEMBRANE ABC TRANSPORTER PERMEASE PROTEIN YCJO"/>
    <property type="match status" value="1"/>
</dbReference>
<dbReference type="PANTHER" id="PTHR30193">
    <property type="entry name" value="ABC TRANSPORTER PERMEASE PROTEIN"/>
    <property type="match status" value="1"/>
</dbReference>
<keyword evidence="3" id="KW-1003">Cell membrane</keyword>
<dbReference type="EMBL" id="JBHSPR010000064">
    <property type="protein sequence ID" value="MFC6022686.1"/>
    <property type="molecule type" value="Genomic_DNA"/>
</dbReference>
<feature type="transmembrane region" description="Helical" evidence="7">
    <location>
        <begin position="224"/>
        <end position="244"/>
    </location>
</feature>
<name>A0ABW1KLU9_9ACTN</name>
<dbReference type="SUPFAM" id="SSF161098">
    <property type="entry name" value="MetI-like"/>
    <property type="match status" value="1"/>
</dbReference>
<evidence type="ECO:0000256" key="6">
    <source>
        <dbReference type="ARBA" id="ARBA00023136"/>
    </source>
</evidence>
<feature type="transmembrane region" description="Helical" evidence="7">
    <location>
        <begin position="279"/>
        <end position="299"/>
    </location>
</feature>
<comment type="caution">
    <text evidence="9">The sequence shown here is derived from an EMBL/GenBank/DDBJ whole genome shotgun (WGS) entry which is preliminary data.</text>
</comment>
<evidence type="ECO:0000256" key="7">
    <source>
        <dbReference type="SAM" id="Phobius"/>
    </source>
</evidence>
<dbReference type="CDD" id="cd06261">
    <property type="entry name" value="TM_PBP2"/>
    <property type="match status" value="1"/>
</dbReference>
<evidence type="ECO:0000256" key="1">
    <source>
        <dbReference type="ARBA" id="ARBA00004651"/>
    </source>
</evidence>
<protein>
    <submittedName>
        <fullName evidence="9">Carbohydrate ABC transporter permease</fullName>
    </submittedName>
</protein>
<dbReference type="InterPro" id="IPR035906">
    <property type="entry name" value="MetI-like_sf"/>
</dbReference>
<evidence type="ECO:0000313" key="10">
    <source>
        <dbReference type="Proteomes" id="UP001596203"/>
    </source>
</evidence>
<keyword evidence="5 7" id="KW-1133">Transmembrane helix</keyword>
<keyword evidence="10" id="KW-1185">Reference proteome</keyword>
<accession>A0ABW1KLU9</accession>
<feature type="transmembrane region" description="Helical" evidence="7">
    <location>
        <begin position="168"/>
        <end position="190"/>
    </location>
</feature>
<sequence length="307" mass="32950">MTAVPRPPWDSATGDVPRRRRASGAWPYITPLLVMLGVWIYGPTLATLVLSVLDWNLTGPPAGFVGLDNFARLVREPEFGQAARQTLLYALALLPFSTIVPLVLAIMLWLRPGRASAIYRSLLFVPVMVAPVALAVSWRFLLNPLNGLANKVIGWFGLPAVNWLGDPATALLVIVVVTAARVVAFNMLLYSAALATIDRRTIEAARLEGATSGEVVSFIVAPQLVRTTVLLGLLSIVLAGQWAFTNISVLTQGGPDGVTDNIYYRVYTLGFEFFETGTASAASVLVLAFFGLAALAAAATRRRRGTA</sequence>
<keyword evidence="2" id="KW-0813">Transport</keyword>
<reference evidence="10" key="1">
    <citation type="journal article" date="2019" name="Int. J. Syst. Evol. Microbiol.">
        <title>The Global Catalogue of Microorganisms (GCM) 10K type strain sequencing project: providing services to taxonomists for standard genome sequencing and annotation.</title>
        <authorList>
            <consortium name="The Broad Institute Genomics Platform"/>
            <consortium name="The Broad Institute Genome Sequencing Center for Infectious Disease"/>
            <person name="Wu L."/>
            <person name="Ma J."/>
        </authorList>
    </citation>
    <scope>NUCLEOTIDE SEQUENCE [LARGE SCALE GENOMIC DNA]</scope>
    <source>
        <strain evidence="10">ZS-35-S2</strain>
    </source>
</reference>
<dbReference type="Proteomes" id="UP001596203">
    <property type="component" value="Unassembled WGS sequence"/>
</dbReference>
<comment type="subcellular location">
    <subcellularLocation>
        <location evidence="1">Cell membrane</location>
        <topology evidence="1">Multi-pass membrane protein</topology>
    </subcellularLocation>
</comment>
<gene>
    <name evidence="9" type="ORF">ACFP2T_41845</name>
</gene>
<dbReference type="Gene3D" id="1.10.3720.10">
    <property type="entry name" value="MetI-like"/>
    <property type="match status" value="1"/>
</dbReference>
<evidence type="ECO:0000256" key="2">
    <source>
        <dbReference type="ARBA" id="ARBA00022448"/>
    </source>
</evidence>
<feature type="domain" description="ABC transmembrane type-1" evidence="8">
    <location>
        <begin position="83"/>
        <end position="297"/>
    </location>
</feature>
<keyword evidence="6 7" id="KW-0472">Membrane</keyword>
<evidence type="ECO:0000256" key="4">
    <source>
        <dbReference type="ARBA" id="ARBA00022692"/>
    </source>
</evidence>
<dbReference type="PROSITE" id="PS50928">
    <property type="entry name" value="ABC_TM1"/>
    <property type="match status" value="1"/>
</dbReference>
<feature type="transmembrane region" description="Helical" evidence="7">
    <location>
        <begin position="122"/>
        <end position="141"/>
    </location>
</feature>
<evidence type="ECO:0000259" key="8">
    <source>
        <dbReference type="PROSITE" id="PS50928"/>
    </source>
</evidence>
<evidence type="ECO:0000256" key="5">
    <source>
        <dbReference type="ARBA" id="ARBA00022989"/>
    </source>
</evidence>
<evidence type="ECO:0000256" key="3">
    <source>
        <dbReference type="ARBA" id="ARBA00022475"/>
    </source>
</evidence>
<feature type="transmembrane region" description="Helical" evidence="7">
    <location>
        <begin position="87"/>
        <end position="110"/>
    </location>
</feature>
<dbReference type="InterPro" id="IPR000515">
    <property type="entry name" value="MetI-like"/>
</dbReference>
<feature type="transmembrane region" description="Helical" evidence="7">
    <location>
        <begin position="28"/>
        <end position="53"/>
    </location>
</feature>
<proteinExistence type="predicted"/>
<dbReference type="InterPro" id="IPR051393">
    <property type="entry name" value="ABC_transporter_permease"/>
</dbReference>